<proteinExistence type="predicted"/>
<organism evidence="1 2">
    <name type="scientific">Nonomuraea phyllanthi</name>
    <dbReference type="NCBI Taxonomy" id="2219224"/>
    <lineage>
        <taxon>Bacteria</taxon>
        <taxon>Bacillati</taxon>
        <taxon>Actinomycetota</taxon>
        <taxon>Actinomycetes</taxon>
        <taxon>Streptosporangiales</taxon>
        <taxon>Streptosporangiaceae</taxon>
        <taxon>Nonomuraea</taxon>
    </lineage>
</organism>
<comment type="caution">
    <text evidence="1">The sequence shown here is derived from an EMBL/GenBank/DDBJ whole genome shotgun (WGS) entry which is preliminary data.</text>
</comment>
<gene>
    <name evidence="1" type="ORF">FH608_000785</name>
</gene>
<sequence length="65" mass="6422">MTTTDQLMAGYATYATPQEVGAAAAGEAPEISPISVAVLSFIGQSSYACGAGISMAVSFTIGKGC</sequence>
<name>A0A5C4WV67_9ACTN</name>
<accession>A0A5C4WV67</accession>
<dbReference type="Proteomes" id="UP000312512">
    <property type="component" value="Unassembled WGS sequence"/>
</dbReference>
<accession>A0A5P9YK08</accession>
<keyword evidence="2" id="KW-1185">Reference proteome</keyword>
<dbReference type="EMBL" id="VDLX02000001">
    <property type="protein sequence ID" value="KAB8197141.1"/>
    <property type="molecule type" value="Genomic_DNA"/>
</dbReference>
<dbReference type="NCBIfam" id="NF038146">
    <property type="entry name" value="LxmA_leader"/>
    <property type="match status" value="1"/>
</dbReference>
<protein>
    <submittedName>
        <fullName evidence="1">Uncharacterized protein</fullName>
    </submittedName>
</protein>
<dbReference type="OrthoDB" id="4294896at2"/>
<dbReference type="InterPro" id="IPR049906">
    <property type="entry name" value="LxmA-like_leader"/>
</dbReference>
<dbReference type="AlphaFoldDB" id="A0A5C4WV67"/>
<evidence type="ECO:0000313" key="2">
    <source>
        <dbReference type="Proteomes" id="UP000312512"/>
    </source>
</evidence>
<evidence type="ECO:0000313" key="1">
    <source>
        <dbReference type="EMBL" id="KAB8197141.1"/>
    </source>
</evidence>
<reference evidence="1 2" key="1">
    <citation type="submission" date="2019-10" db="EMBL/GenBank/DDBJ databases">
        <title>Nonomuraea sp. nov., isolated from Phyllanthus amarus.</title>
        <authorList>
            <person name="Klykleung N."/>
            <person name="Tanasupawat S."/>
        </authorList>
    </citation>
    <scope>NUCLEOTIDE SEQUENCE [LARGE SCALE GENOMIC DNA]</scope>
    <source>
        <strain evidence="1 2">PA1-10</strain>
    </source>
</reference>
<dbReference type="RefSeq" id="WP_139627771.1">
    <property type="nucleotide sequence ID" value="NZ_CP045572.1"/>
</dbReference>